<organism evidence="1 2">
    <name type="scientific">Hyphomicrobium sulfonivorans</name>
    <dbReference type="NCBI Taxonomy" id="121290"/>
    <lineage>
        <taxon>Bacteria</taxon>
        <taxon>Pseudomonadati</taxon>
        <taxon>Pseudomonadota</taxon>
        <taxon>Alphaproteobacteria</taxon>
        <taxon>Hyphomicrobiales</taxon>
        <taxon>Hyphomicrobiaceae</taxon>
        <taxon>Hyphomicrobium</taxon>
    </lineage>
</organism>
<name>A0A109BDR8_HYPSL</name>
<protein>
    <submittedName>
        <fullName evidence="1">Uncharacterized protein</fullName>
    </submittedName>
</protein>
<comment type="caution">
    <text evidence="1">The sequence shown here is derived from an EMBL/GenBank/DDBJ whole genome shotgun (WGS) entry which is preliminary data.</text>
</comment>
<sequence>MHDFATPPKSQQTDIRQCKSELQRMTVAFALDALADLHRMPIQQRRELPRAVASISMACIRY</sequence>
<evidence type="ECO:0000313" key="2">
    <source>
        <dbReference type="Proteomes" id="UP000059074"/>
    </source>
</evidence>
<reference evidence="1 2" key="1">
    <citation type="submission" date="2015-10" db="EMBL/GenBank/DDBJ databases">
        <title>Transcriptomic analysis of a linuron degrading triple-species bacterial consortium.</title>
        <authorList>
            <person name="Albers P."/>
        </authorList>
    </citation>
    <scope>NUCLEOTIDE SEQUENCE [LARGE SCALE GENOMIC DNA]</scope>
    <source>
        <strain evidence="1 2">WDL6</strain>
    </source>
</reference>
<dbReference type="Proteomes" id="UP000059074">
    <property type="component" value="Unassembled WGS sequence"/>
</dbReference>
<proteinExistence type="predicted"/>
<evidence type="ECO:0000313" key="1">
    <source>
        <dbReference type="EMBL" id="KWT66886.1"/>
    </source>
</evidence>
<keyword evidence="2" id="KW-1185">Reference proteome</keyword>
<dbReference type="PATRIC" id="fig|121290.4.peg.2491"/>
<gene>
    <name evidence="1" type="ORF">APY04_2293</name>
</gene>
<dbReference type="AlphaFoldDB" id="A0A109BDR8"/>
<accession>A0A109BDR8</accession>
<dbReference type="EMBL" id="LMTR01000071">
    <property type="protein sequence ID" value="KWT66886.1"/>
    <property type="molecule type" value="Genomic_DNA"/>
</dbReference>